<evidence type="ECO:0000313" key="1">
    <source>
        <dbReference type="EMBL" id="MCY4726719.1"/>
    </source>
</evidence>
<dbReference type="Proteomes" id="UP001074726">
    <property type="component" value="Unassembled WGS sequence"/>
</dbReference>
<comment type="caution">
    <text evidence="1">The sequence shown here is derived from an EMBL/GenBank/DDBJ whole genome shotgun (WGS) entry which is preliminary data.</text>
</comment>
<protein>
    <submittedName>
        <fullName evidence="1">Uncharacterized protein</fullName>
    </submittedName>
</protein>
<proteinExistence type="predicted"/>
<keyword evidence="2" id="KW-1185">Reference proteome</keyword>
<sequence>MAFHEWAAAFGRAHRNASTSGVRQRVRWDRYRLVWTAAPVDAP</sequence>
<dbReference type="EMBL" id="JAPPUX010000003">
    <property type="protein sequence ID" value="MCY4726719.1"/>
    <property type="molecule type" value="Genomic_DNA"/>
</dbReference>
<name>A0ABT4CFH7_9ACTN</name>
<evidence type="ECO:0000313" key="2">
    <source>
        <dbReference type="Proteomes" id="UP001074726"/>
    </source>
</evidence>
<organism evidence="1 2">
    <name type="scientific">Nocardioides pini</name>
    <dbReference type="NCBI Taxonomy" id="2975053"/>
    <lineage>
        <taxon>Bacteria</taxon>
        <taxon>Bacillati</taxon>
        <taxon>Actinomycetota</taxon>
        <taxon>Actinomycetes</taxon>
        <taxon>Propionibacteriales</taxon>
        <taxon>Nocardioidaceae</taxon>
        <taxon>Nocardioides</taxon>
    </lineage>
</organism>
<reference evidence="1" key="1">
    <citation type="submission" date="2022-08" db="EMBL/GenBank/DDBJ databases">
        <title>Genome sequencing of Nocardioides sp. STR2.</title>
        <authorList>
            <person name="So Y."/>
        </authorList>
    </citation>
    <scope>NUCLEOTIDE SEQUENCE</scope>
    <source>
        <strain evidence="1">STR2</strain>
    </source>
</reference>
<gene>
    <name evidence="1" type="ORF">NYO98_10555</name>
</gene>
<dbReference type="RefSeq" id="WP_268111627.1">
    <property type="nucleotide sequence ID" value="NZ_JAPPUX010000003.1"/>
</dbReference>
<accession>A0ABT4CFH7</accession>